<dbReference type="EMBL" id="PDYH01000008">
    <property type="protein sequence ID" value="PHU41224.1"/>
    <property type="molecule type" value="Genomic_DNA"/>
</dbReference>
<proteinExistence type="predicted"/>
<keyword evidence="2" id="KW-1185">Reference proteome</keyword>
<sequence>MLPIFASVFKDFANHCIVNTSTACDILGCTRQNLNYLVKSNTVHPIKDTWKENVFLRGNLTSFD</sequence>
<evidence type="ECO:0000313" key="2">
    <source>
        <dbReference type="Proteomes" id="UP000224317"/>
    </source>
</evidence>
<reference evidence="1" key="1">
    <citation type="submission" date="2017-10" db="EMBL/GenBank/DDBJ databases">
        <title>Resolving the taxonomy of Roseburia spp., Eubacterium rectale and Agathobacter spp. through phylogenomic analysis.</title>
        <authorList>
            <person name="Sheridan P.O."/>
            <person name="Walker A.W."/>
            <person name="Duncan S.H."/>
            <person name="Scott K.P."/>
            <person name="Toole P.W.O."/>
            <person name="Luis P."/>
            <person name="Flint H.J."/>
        </authorList>
    </citation>
    <scope>NUCLEOTIDE SEQUENCE [LARGE SCALE GENOMIC DNA]</scope>
    <source>
        <strain evidence="1">JK10</strain>
    </source>
</reference>
<name>A0A2G3EDA7_9FIRM</name>
<gene>
    <name evidence="1" type="ORF">CSX00_02445</name>
</gene>
<dbReference type="AlphaFoldDB" id="A0A2G3EDA7"/>
<keyword evidence="1" id="KW-0238">DNA-binding</keyword>
<accession>A0A2G3EDA7</accession>
<dbReference type="GO" id="GO:0003677">
    <property type="term" value="F:DNA binding"/>
    <property type="evidence" value="ECO:0007669"/>
    <property type="project" value="UniProtKB-KW"/>
</dbReference>
<comment type="caution">
    <text evidence="1">The sequence shown here is derived from an EMBL/GenBank/DDBJ whole genome shotgun (WGS) entry which is preliminary data.</text>
</comment>
<organism evidence="1 2">
    <name type="scientific">Pseudobutyrivibrio ruminis</name>
    <dbReference type="NCBI Taxonomy" id="46206"/>
    <lineage>
        <taxon>Bacteria</taxon>
        <taxon>Bacillati</taxon>
        <taxon>Bacillota</taxon>
        <taxon>Clostridia</taxon>
        <taxon>Lachnospirales</taxon>
        <taxon>Lachnospiraceae</taxon>
        <taxon>Pseudobutyrivibrio</taxon>
    </lineage>
</organism>
<evidence type="ECO:0000313" key="1">
    <source>
        <dbReference type="EMBL" id="PHU41224.1"/>
    </source>
</evidence>
<protein>
    <submittedName>
        <fullName evidence="1">DNA-binding protein</fullName>
    </submittedName>
</protein>
<dbReference type="Proteomes" id="UP000224317">
    <property type="component" value="Unassembled WGS sequence"/>
</dbReference>